<keyword evidence="3" id="KW-0479">Metal-binding</keyword>
<dbReference type="PANTHER" id="PTHR42953:SF1">
    <property type="entry name" value="METAL-BINDING PROTEIN HI_0362-RELATED"/>
    <property type="match status" value="1"/>
</dbReference>
<evidence type="ECO:0000256" key="4">
    <source>
        <dbReference type="ARBA" id="ARBA00022729"/>
    </source>
</evidence>
<feature type="signal peptide" evidence="5">
    <location>
        <begin position="1"/>
        <end position="27"/>
    </location>
</feature>
<reference evidence="6 7" key="1">
    <citation type="journal article" date="2014" name="Genome Announc.">
        <title>Draft Genome Sequence of the Antitrypanosomally Active Sponge-Associated Bacterium Actinokineospora sp. Strain EG49.</title>
        <authorList>
            <person name="Harjes J."/>
            <person name="Ryu T."/>
            <person name="Abdelmohsen U.R."/>
            <person name="Moitinho-Silva L."/>
            <person name="Horn H."/>
            <person name="Ravasi T."/>
            <person name="Hentschel U."/>
        </authorList>
    </citation>
    <scope>NUCLEOTIDE SEQUENCE [LARGE SCALE GENOMIC DNA]</scope>
    <source>
        <strain evidence="6 7">EG49</strain>
    </source>
</reference>
<dbReference type="Gene3D" id="3.40.50.1980">
    <property type="entry name" value="Nitrogenase molybdenum iron protein domain"/>
    <property type="match status" value="2"/>
</dbReference>
<evidence type="ECO:0000256" key="2">
    <source>
        <dbReference type="ARBA" id="ARBA00022448"/>
    </source>
</evidence>
<comment type="subcellular location">
    <subcellularLocation>
        <location evidence="1">Cell envelope</location>
    </subcellularLocation>
</comment>
<dbReference type="OrthoDB" id="5296019at2"/>
<proteinExistence type="predicted"/>
<accession>W7J7Y9</accession>
<gene>
    <name evidence="6" type="ORF">UO65_2515</name>
</gene>
<evidence type="ECO:0000256" key="1">
    <source>
        <dbReference type="ARBA" id="ARBA00004196"/>
    </source>
</evidence>
<evidence type="ECO:0000256" key="5">
    <source>
        <dbReference type="SAM" id="SignalP"/>
    </source>
</evidence>
<evidence type="ECO:0000313" key="7">
    <source>
        <dbReference type="Proteomes" id="UP000019277"/>
    </source>
</evidence>
<sequence length="312" mass="31257">MTPRSRRPLAVAAGLTAVTLASVTACGGSQDTAAPTSGAAADGKVVVVASTNVWASVAQAVGGDGVTVNAILSDPAADPHGYEAKPADATKFTDAKVVISNGGGYDDFIAGLSQGAADARKIVAFDLLGAAPADGEEVNEHVWYDFGTVRKVADTLATQLGEIAPDKKDSFTANAKTFGEGLDKLTTSAAAIGQAKPGAKVVATEPVAAYLFAAAGLADATPPAFAEAIEEETDPPAAAVADIDALVTGKQVAAVVYNAQTETPVTKQLKDKATAVAVPVVAVTETLPADATGYLEWMTKQVDSLAGAVSGS</sequence>
<organism evidence="6 7">
    <name type="scientific">Actinokineospora spheciospongiae</name>
    <dbReference type="NCBI Taxonomy" id="909613"/>
    <lineage>
        <taxon>Bacteria</taxon>
        <taxon>Bacillati</taxon>
        <taxon>Actinomycetota</taxon>
        <taxon>Actinomycetes</taxon>
        <taxon>Pseudonocardiales</taxon>
        <taxon>Pseudonocardiaceae</taxon>
        <taxon>Actinokineospora</taxon>
    </lineage>
</organism>
<dbReference type="Pfam" id="PF01297">
    <property type="entry name" value="ZnuA"/>
    <property type="match status" value="1"/>
</dbReference>
<dbReference type="RefSeq" id="WP_035281887.1">
    <property type="nucleotide sequence ID" value="NZ_AYXG01000087.1"/>
</dbReference>
<dbReference type="PROSITE" id="PS51257">
    <property type="entry name" value="PROKAR_LIPOPROTEIN"/>
    <property type="match status" value="1"/>
</dbReference>
<dbReference type="PATRIC" id="fig|909613.9.peg.2521"/>
<feature type="chain" id="PRO_5038791544" evidence="5">
    <location>
        <begin position="28"/>
        <end position="312"/>
    </location>
</feature>
<dbReference type="Proteomes" id="UP000019277">
    <property type="component" value="Unassembled WGS sequence"/>
</dbReference>
<dbReference type="InterPro" id="IPR050492">
    <property type="entry name" value="Bact_metal-bind_prot9"/>
</dbReference>
<comment type="caution">
    <text evidence="6">The sequence shown here is derived from an EMBL/GenBank/DDBJ whole genome shotgun (WGS) entry which is preliminary data.</text>
</comment>
<evidence type="ECO:0000313" key="6">
    <source>
        <dbReference type="EMBL" id="EWC62149.1"/>
    </source>
</evidence>
<dbReference type="GO" id="GO:0046872">
    <property type="term" value="F:metal ion binding"/>
    <property type="evidence" value="ECO:0007669"/>
    <property type="project" value="UniProtKB-KW"/>
</dbReference>
<dbReference type="eggNOG" id="COG0803">
    <property type="taxonomic scope" value="Bacteria"/>
</dbReference>
<keyword evidence="2" id="KW-0813">Transport</keyword>
<dbReference type="AlphaFoldDB" id="W7J7Y9"/>
<keyword evidence="4 5" id="KW-0732">Signal</keyword>
<evidence type="ECO:0000256" key="3">
    <source>
        <dbReference type="ARBA" id="ARBA00022723"/>
    </source>
</evidence>
<dbReference type="PANTHER" id="PTHR42953">
    <property type="entry name" value="HIGH-AFFINITY ZINC UPTAKE SYSTEM PROTEIN ZNUA-RELATED"/>
    <property type="match status" value="1"/>
</dbReference>
<dbReference type="SUPFAM" id="SSF53807">
    <property type="entry name" value="Helical backbone' metal receptor"/>
    <property type="match status" value="1"/>
</dbReference>
<dbReference type="STRING" id="909613.UO65_2515"/>
<name>W7J7Y9_9PSEU</name>
<dbReference type="GO" id="GO:0030001">
    <property type="term" value="P:metal ion transport"/>
    <property type="evidence" value="ECO:0007669"/>
    <property type="project" value="InterPro"/>
</dbReference>
<protein>
    <submittedName>
        <fullName evidence="6">Zinc ABC transporter, periplasmic-binding protein ZnuA</fullName>
    </submittedName>
</protein>
<dbReference type="GO" id="GO:0030313">
    <property type="term" value="C:cell envelope"/>
    <property type="evidence" value="ECO:0007669"/>
    <property type="project" value="UniProtKB-SubCell"/>
</dbReference>
<dbReference type="InterPro" id="IPR006127">
    <property type="entry name" value="ZnuA-like"/>
</dbReference>
<keyword evidence="7" id="KW-1185">Reference proteome</keyword>
<dbReference type="EMBL" id="AYXG01000087">
    <property type="protein sequence ID" value="EWC62149.1"/>
    <property type="molecule type" value="Genomic_DNA"/>
</dbReference>